<feature type="region of interest" description="Disordered" evidence="1">
    <location>
        <begin position="1"/>
        <end position="21"/>
    </location>
</feature>
<evidence type="ECO:0000256" key="1">
    <source>
        <dbReference type="SAM" id="MobiDB-lite"/>
    </source>
</evidence>
<accession>F2Q843</accession>
<evidence type="ECO:0000313" key="3">
    <source>
        <dbReference type="EMBL" id="CAX67774.1"/>
    </source>
</evidence>
<dbReference type="InterPro" id="IPR007048">
    <property type="entry name" value="IraD/Gp25-like"/>
</dbReference>
<dbReference type="Pfam" id="PF04965">
    <property type="entry name" value="GPW_gp25"/>
    <property type="match status" value="1"/>
</dbReference>
<sequence length="139" mass="15766">MKSLLVSLSDNNMDDSQQSESIMGDKNSILSAEIMMILSTRPCENNISDTPWINTSILNYGVSDVFEYDISKVDIAAILAARIKMALIRFETRLHDIQVVAENKNGSFYYFIIQAKAIDGPVCYRIMWDDVISRFSLLE</sequence>
<feature type="domain" description="IraD/Gp25-like" evidence="2">
    <location>
        <begin position="32"/>
        <end position="106"/>
    </location>
</feature>
<evidence type="ECO:0000259" key="2">
    <source>
        <dbReference type="Pfam" id="PF04965"/>
    </source>
</evidence>
<protein>
    <recommendedName>
        <fullName evidence="2">IraD/Gp25-like domain-containing protein</fullName>
    </recommendedName>
</protein>
<gene>
    <name evidence="3" type="ORF">Y69_0043</name>
</gene>
<organism evidence="3">
    <name type="scientific">Yersinia enterocolitica</name>
    <dbReference type="NCBI Taxonomy" id="630"/>
    <lineage>
        <taxon>Bacteria</taxon>
        <taxon>Pseudomonadati</taxon>
        <taxon>Pseudomonadota</taxon>
        <taxon>Gammaproteobacteria</taxon>
        <taxon>Enterobacterales</taxon>
        <taxon>Yersiniaceae</taxon>
        <taxon>Yersinia</taxon>
    </lineage>
</organism>
<dbReference type="AlphaFoldDB" id="F2Q843"/>
<dbReference type="EMBL" id="FN298493">
    <property type="protein sequence ID" value="CAX67774.1"/>
    <property type="molecule type" value="Genomic_DNA"/>
</dbReference>
<dbReference type="SUPFAM" id="SSF160719">
    <property type="entry name" value="gpW/gp25-like"/>
    <property type="match status" value="1"/>
</dbReference>
<proteinExistence type="predicted"/>
<name>F2Q843_YEREN</name>
<reference evidence="3" key="1">
    <citation type="submission" date="2009-04" db="EMBL/GenBank/DDBJ databases">
        <title>Novel enterobacterial integrative and conjugative elements (ICEs), including a mobilisable relateive of SPI-7.</title>
        <authorList>
            <person name="Seth-Smith H.M."/>
        </authorList>
    </citation>
    <scope>NUCLEOTIDE SEQUENCE</scope>
    <source>
        <strain evidence="3">Y69</strain>
    </source>
</reference>